<dbReference type="AlphaFoldDB" id="A0A4R0QVZ1"/>
<evidence type="ECO:0000256" key="2">
    <source>
        <dbReference type="ARBA" id="ARBA00022692"/>
    </source>
</evidence>
<keyword evidence="3" id="KW-0547">Nucleotide-binding</keyword>
<dbReference type="SUPFAM" id="SSF90123">
    <property type="entry name" value="ABC transporter transmembrane region"/>
    <property type="match status" value="1"/>
</dbReference>
<feature type="domain" description="ABC transporter" evidence="8">
    <location>
        <begin position="334"/>
        <end position="537"/>
    </location>
</feature>
<dbReference type="Pfam" id="PF00664">
    <property type="entry name" value="ABC_membrane"/>
    <property type="match status" value="1"/>
</dbReference>
<evidence type="ECO:0000256" key="1">
    <source>
        <dbReference type="ARBA" id="ARBA00004651"/>
    </source>
</evidence>
<evidence type="ECO:0000256" key="5">
    <source>
        <dbReference type="ARBA" id="ARBA00022989"/>
    </source>
</evidence>
<comment type="subcellular location">
    <subcellularLocation>
        <location evidence="1">Cell membrane</location>
        <topology evidence="1">Multi-pass membrane protein</topology>
    </subcellularLocation>
</comment>
<keyword evidence="4 10" id="KW-0067">ATP-binding</keyword>
<dbReference type="InterPro" id="IPR003439">
    <property type="entry name" value="ABC_transporter-like_ATP-bd"/>
</dbReference>
<dbReference type="GO" id="GO:0034040">
    <property type="term" value="F:ATPase-coupled lipid transmembrane transporter activity"/>
    <property type="evidence" value="ECO:0007669"/>
    <property type="project" value="TreeGrafter"/>
</dbReference>
<dbReference type="PANTHER" id="PTHR24221">
    <property type="entry name" value="ATP-BINDING CASSETTE SUB-FAMILY B"/>
    <property type="match status" value="1"/>
</dbReference>
<organism evidence="10 11">
    <name type="scientific">Alloscardovia theropitheci</name>
    <dbReference type="NCBI Taxonomy" id="2496842"/>
    <lineage>
        <taxon>Bacteria</taxon>
        <taxon>Bacillati</taxon>
        <taxon>Actinomycetota</taxon>
        <taxon>Actinomycetes</taxon>
        <taxon>Bifidobacteriales</taxon>
        <taxon>Bifidobacteriaceae</taxon>
        <taxon>Alloscardovia</taxon>
    </lineage>
</organism>
<dbReference type="RefSeq" id="WP_131283488.1">
    <property type="nucleotide sequence ID" value="NZ_RXLP01000015.1"/>
</dbReference>
<dbReference type="Gene3D" id="1.20.1560.10">
    <property type="entry name" value="ABC transporter type 1, transmembrane domain"/>
    <property type="match status" value="1"/>
</dbReference>
<gene>
    <name evidence="10" type="ORF">EJ419_03050</name>
</gene>
<accession>A0A4R0QVZ1</accession>
<evidence type="ECO:0000256" key="6">
    <source>
        <dbReference type="ARBA" id="ARBA00023136"/>
    </source>
</evidence>
<dbReference type="PROSITE" id="PS50893">
    <property type="entry name" value="ABC_TRANSPORTER_2"/>
    <property type="match status" value="1"/>
</dbReference>
<keyword evidence="5 7" id="KW-1133">Transmembrane helix</keyword>
<dbReference type="EMBL" id="RXLP01000015">
    <property type="protein sequence ID" value="TCD54467.1"/>
    <property type="molecule type" value="Genomic_DNA"/>
</dbReference>
<dbReference type="OrthoDB" id="9789994at2"/>
<proteinExistence type="predicted"/>
<keyword evidence="6 7" id="KW-0472">Membrane</keyword>
<dbReference type="PANTHER" id="PTHR24221:SF654">
    <property type="entry name" value="ATP-BINDING CASSETTE SUB-FAMILY B MEMBER 6"/>
    <property type="match status" value="1"/>
</dbReference>
<evidence type="ECO:0000313" key="11">
    <source>
        <dbReference type="Proteomes" id="UP000291289"/>
    </source>
</evidence>
<keyword evidence="11" id="KW-1185">Reference proteome</keyword>
<dbReference type="InterPro" id="IPR003593">
    <property type="entry name" value="AAA+_ATPase"/>
</dbReference>
<protein>
    <submittedName>
        <fullName evidence="10">ABC transporter ATP-binding protein</fullName>
    </submittedName>
</protein>
<dbReference type="GO" id="GO:0016887">
    <property type="term" value="F:ATP hydrolysis activity"/>
    <property type="evidence" value="ECO:0007669"/>
    <property type="project" value="InterPro"/>
</dbReference>
<dbReference type="InterPro" id="IPR027417">
    <property type="entry name" value="P-loop_NTPase"/>
</dbReference>
<evidence type="ECO:0000256" key="3">
    <source>
        <dbReference type="ARBA" id="ARBA00022741"/>
    </source>
</evidence>
<evidence type="ECO:0000256" key="4">
    <source>
        <dbReference type="ARBA" id="ARBA00022840"/>
    </source>
</evidence>
<dbReference type="InterPro" id="IPR036640">
    <property type="entry name" value="ABC1_TM_sf"/>
</dbReference>
<dbReference type="InterPro" id="IPR011527">
    <property type="entry name" value="ABC1_TM_dom"/>
</dbReference>
<feature type="transmembrane region" description="Helical" evidence="7">
    <location>
        <begin position="153"/>
        <end position="173"/>
    </location>
</feature>
<name>A0A4R0QVZ1_9BIFI</name>
<feature type="domain" description="ABC transmembrane type-1" evidence="9">
    <location>
        <begin position="12"/>
        <end position="299"/>
    </location>
</feature>
<dbReference type="InterPro" id="IPR017871">
    <property type="entry name" value="ABC_transporter-like_CS"/>
</dbReference>
<dbReference type="InterPro" id="IPR039421">
    <property type="entry name" value="Type_1_exporter"/>
</dbReference>
<dbReference type="PROSITE" id="PS50929">
    <property type="entry name" value="ABC_TM1F"/>
    <property type="match status" value="1"/>
</dbReference>
<evidence type="ECO:0000259" key="9">
    <source>
        <dbReference type="PROSITE" id="PS50929"/>
    </source>
</evidence>
<dbReference type="Pfam" id="PF00005">
    <property type="entry name" value="ABC_tran"/>
    <property type="match status" value="1"/>
</dbReference>
<dbReference type="SUPFAM" id="SSF52540">
    <property type="entry name" value="P-loop containing nucleoside triphosphate hydrolases"/>
    <property type="match status" value="1"/>
</dbReference>
<dbReference type="PROSITE" id="PS00211">
    <property type="entry name" value="ABC_TRANSPORTER_1"/>
    <property type="match status" value="1"/>
</dbReference>
<sequence>MIARYYPRWKFVLLTLFSLISSTENIALAFMTAGLTNLALEGHVQQIPLFIVEVIAFFLIVFVAQLGYNYFKNDAIRTVNTSLRTEILRAMFSRSQEISTDENTQNESNSSDLGFLTNDFKLLETNRFGAQLNIIFYAFTLILSLGYALYINWILTIIFFIGSCIPLLASNFFQKPIQAAAEKWSNANGDYVSKTKNFLAGSSTINLYGQQDAAVSRNSHIIAKLENALMRMNLLNANAQTSVSIIAEIVTFFVPFLVGALLIVHHYTTFGSLIAILQLSNSFVNPILNILDERNNLSTTKPIIDKINNLLISTKDSHIATNSSNSRNESPDSIDFQAVSLSRNQMALCDNLNFSITKSKKIAIIGPSGCGKSTLLHFIMNGSFGKAQTILRNGHMVQPGSFSHDFAYASQAPVIFADTLEYNLTLGRDIDISTIMNVCNALDLGEVLETKGLSYNLGDNADQLSGGQLARIELARAILSNRSILLLDEVNASLDQKTSDDIHRYLLDSNLTFVEVIHHYQPQDLERYDTVIDFGRMK</sequence>
<dbReference type="SMART" id="SM00382">
    <property type="entry name" value="AAA"/>
    <property type="match status" value="1"/>
</dbReference>
<dbReference type="GO" id="GO:0005886">
    <property type="term" value="C:plasma membrane"/>
    <property type="evidence" value="ECO:0007669"/>
    <property type="project" value="UniProtKB-SubCell"/>
</dbReference>
<feature type="transmembrane region" description="Helical" evidence="7">
    <location>
        <begin position="45"/>
        <end position="68"/>
    </location>
</feature>
<dbReference type="Gene3D" id="3.40.50.300">
    <property type="entry name" value="P-loop containing nucleotide triphosphate hydrolases"/>
    <property type="match status" value="1"/>
</dbReference>
<feature type="transmembrane region" description="Helical" evidence="7">
    <location>
        <begin position="128"/>
        <end position="147"/>
    </location>
</feature>
<evidence type="ECO:0000313" key="10">
    <source>
        <dbReference type="EMBL" id="TCD54467.1"/>
    </source>
</evidence>
<evidence type="ECO:0000256" key="7">
    <source>
        <dbReference type="SAM" id="Phobius"/>
    </source>
</evidence>
<comment type="caution">
    <text evidence="10">The sequence shown here is derived from an EMBL/GenBank/DDBJ whole genome shotgun (WGS) entry which is preliminary data.</text>
</comment>
<reference evidence="10 11" key="1">
    <citation type="submission" date="2018-12" db="EMBL/GenBank/DDBJ databases">
        <title>Alloscrdovia theropitheci sp. nov: a novel taxon from the feces of the bleeding-herat monkey (Theropithecus geleda).</title>
        <authorList>
            <person name="Modesto M."/>
        </authorList>
    </citation>
    <scope>NUCLEOTIDE SEQUENCE [LARGE SCALE GENOMIC DNA]</scope>
    <source>
        <strain evidence="10 11">GLDI4/2</strain>
    </source>
</reference>
<dbReference type="Proteomes" id="UP000291289">
    <property type="component" value="Unassembled WGS sequence"/>
</dbReference>
<dbReference type="GO" id="GO:0005524">
    <property type="term" value="F:ATP binding"/>
    <property type="evidence" value="ECO:0007669"/>
    <property type="project" value="UniProtKB-KW"/>
</dbReference>
<feature type="transmembrane region" description="Helical" evidence="7">
    <location>
        <begin position="241"/>
        <end position="264"/>
    </location>
</feature>
<evidence type="ECO:0000259" key="8">
    <source>
        <dbReference type="PROSITE" id="PS50893"/>
    </source>
</evidence>
<keyword evidence="2 7" id="KW-0812">Transmembrane</keyword>
<dbReference type="GO" id="GO:0140359">
    <property type="term" value="F:ABC-type transporter activity"/>
    <property type="evidence" value="ECO:0007669"/>
    <property type="project" value="InterPro"/>
</dbReference>